<dbReference type="AlphaFoldDB" id="A0A2P2J195"/>
<keyword evidence="1" id="KW-0472">Membrane</keyword>
<keyword evidence="1" id="KW-1133">Transmembrane helix</keyword>
<feature type="transmembrane region" description="Helical" evidence="1">
    <location>
        <begin position="12"/>
        <end position="34"/>
    </location>
</feature>
<accession>A0A2P2J195</accession>
<sequence>MYWKLKAFQSSYLSSKLLVSIFLKILNISSIVSLKLDRLFF</sequence>
<reference evidence="2" key="1">
    <citation type="submission" date="2018-02" db="EMBL/GenBank/DDBJ databases">
        <title>Rhizophora mucronata_Transcriptome.</title>
        <authorList>
            <person name="Meera S.P."/>
            <person name="Sreeshan A."/>
            <person name="Augustine A."/>
        </authorList>
    </citation>
    <scope>NUCLEOTIDE SEQUENCE</scope>
    <source>
        <tissue evidence="2">Leaf</tissue>
    </source>
</reference>
<name>A0A2P2J195_RHIMU</name>
<dbReference type="EMBL" id="GGEC01006748">
    <property type="protein sequence ID" value="MBW87231.1"/>
    <property type="molecule type" value="Transcribed_RNA"/>
</dbReference>
<evidence type="ECO:0000313" key="2">
    <source>
        <dbReference type="EMBL" id="MBW87231.1"/>
    </source>
</evidence>
<evidence type="ECO:0000256" key="1">
    <source>
        <dbReference type="SAM" id="Phobius"/>
    </source>
</evidence>
<protein>
    <submittedName>
        <fullName evidence="2">Uncharacterized protein</fullName>
    </submittedName>
</protein>
<keyword evidence="1" id="KW-0812">Transmembrane</keyword>
<organism evidence="2">
    <name type="scientific">Rhizophora mucronata</name>
    <name type="common">Asiatic mangrove</name>
    <dbReference type="NCBI Taxonomy" id="61149"/>
    <lineage>
        <taxon>Eukaryota</taxon>
        <taxon>Viridiplantae</taxon>
        <taxon>Streptophyta</taxon>
        <taxon>Embryophyta</taxon>
        <taxon>Tracheophyta</taxon>
        <taxon>Spermatophyta</taxon>
        <taxon>Magnoliopsida</taxon>
        <taxon>eudicotyledons</taxon>
        <taxon>Gunneridae</taxon>
        <taxon>Pentapetalae</taxon>
        <taxon>rosids</taxon>
        <taxon>fabids</taxon>
        <taxon>Malpighiales</taxon>
        <taxon>Rhizophoraceae</taxon>
        <taxon>Rhizophora</taxon>
    </lineage>
</organism>
<proteinExistence type="predicted"/>